<dbReference type="VEuPathDB" id="AmoebaDB:NAEGRDRAFT_53497"/>
<dbReference type="RefSeq" id="XP_002670591.1">
    <property type="nucleotide sequence ID" value="XM_002670545.1"/>
</dbReference>
<keyword evidence="3" id="KW-1185">Reference proteome</keyword>
<evidence type="ECO:0000313" key="3">
    <source>
        <dbReference type="Proteomes" id="UP000006671"/>
    </source>
</evidence>
<accession>D2VZH4</accession>
<proteinExistence type="predicted"/>
<evidence type="ECO:0000313" key="2">
    <source>
        <dbReference type="EMBL" id="EFC37847.1"/>
    </source>
</evidence>
<name>D2VZH4_NAEGR</name>
<dbReference type="Proteomes" id="UP000006671">
    <property type="component" value="Unassembled WGS sequence"/>
</dbReference>
<sequence length="382" mass="44456">MSNNNNNTLFDEIICNSILLFLPPKDWRISKPFLISSKFSLVCSSEEFAKQFLINLFKLSSEQVEQLEKACLMMYNNSRSLLKPRKKKRKIHHDDDDDEANEKLGMNRIAKSMREVLWIYFEMCSAYDSESIKWDVIERLKEFHKGTVHVLETAQEELMTLQLESYLLKSFNYFTSEEPQRIMTRSKDFIISEKVLLKIFGNVKDLFLIATTANSTEINLCLFTSFGYPLFFKSEYFSMSHGSIKEKLDVFGKHVFMHQLSHGDATDKFDKEMLATLQELLFSKNVDEVLVKEGKIPEKDLTDVKLSLLYEFLQCCFGKNGTMFRRFSLGWVPFVGKVRLVVREVGSTDFGSSSEEEDDEDDDEEYQENADTFSDSEEEPIE</sequence>
<dbReference type="GeneID" id="8853647"/>
<dbReference type="KEGG" id="ngr:NAEGRDRAFT_53497"/>
<protein>
    <submittedName>
        <fullName evidence="2">Predicted protein</fullName>
    </submittedName>
</protein>
<feature type="compositionally biased region" description="Acidic residues" evidence="1">
    <location>
        <begin position="354"/>
        <end position="382"/>
    </location>
</feature>
<feature type="region of interest" description="Disordered" evidence="1">
    <location>
        <begin position="348"/>
        <end position="382"/>
    </location>
</feature>
<organism evidence="3">
    <name type="scientific">Naegleria gruberi</name>
    <name type="common">Amoeba</name>
    <dbReference type="NCBI Taxonomy" id="5762"/>
    <lineage>
        <taxon>Eukaryota</taxon>
        <taxon>Discoba</taxon>
        <taxon>Heterolobosea</taxon>
        <taxon>Tetramitia</taxon>
        <taxon>Eutetramitia</taxon>
        <taxon>Vahlkampfiidae</taxon>
        <taxon>Naegleria</taxon>
    </lineage>
</organism>
<dbReference type="OrthoDB" id="10469991at2759"/>
<evidence type="ECO:0000256" key="1">
    <source>
        <dbReference type="SAM" id="MobiDB-lite"/>
    </source>
</evidence>
<gene>
    <name evidence="2" type="ORF">NAEGRDRAFT_53497</name>
</gene>
<dbReference type="EMBL" id="GG738914">
    <property type="protein sequence ID" value="EFC37847.1"/>
    <property type="molecule type" value="Genomic_DNA"/>
</dbReference>
<reference evidence="2 3" key="1">
    <citation type="journal article" date="2010" name="Cell">
        <title>The genome of Naegleria gruberi illuminates early eukaryotic versatility.</title>
        <authorList>
            <person name="Fritz-Laylin L.K."/>
            <person name="Prochnik S.E."/>
            <person name="Ginger M.L."/>
            <person name="Dacks J.B."/>
            <person name="Carpenter M.L."/>
            <person name="Field M.C."/>
            <person name="Kuo A."/>
            <person name="Paredez A."/>
            <person name="Chapman J."/>
            <person name="Pham J."/>
            <person name="Shu S."/>
            <person name="Neupane R."/>
            <person name="Cipriano M."/>
            <person name="Mancuso J."/>
            <person name="Tu H."/>
            <person name="Salamov A."/>
            <person name="Lindquist E."/>
            <person name="Shapiro H."/>
            <person name="Lucas S."/>
            <person name="Grigoriev I.V."/>
            <person name="Cande W.Z."/>
            <person name="Fulton C."/>
            <person name="Rokhsar D.S."/>
            <person name="Dawson S.C."/>
        </authorList>
    </citation>
    <scope>NUCLEOTIDE SEQUENCE [LARGE SCALE GENOMIC DNA]</scope>
    <source>
        <strain evidence="2 3">NEG-M</strain>
    </source>
</reference>
<dbReference type="InParanoid" id="D2VZH4"/>
<dbReference type="AlphaFoldDB" id="D2VZH4"/>